<dbReference type="EMBL" id="JQAR01000016">
    <property type="protein sequence ID" value="KRN28051.1"/>
    <property type="molecule type" value="Genomic_DNA"/>
</dbReference>
<evidence type="ECO:0000313" key="2">
    <source>
        <dbReference type="EMBL" id="KRN28051.1"/>
    </source>
</evidence>
<protein>
    <recommendedName>
        <fullName evidence="4">DUF1453 domain-containing protein</fullName>
    </recommendedName>
</protein>
<evidence type="ECO:0000256" key="1">
    <source>
        <dbReference type="SAM" id="Phobius"/>
    </source>
</evidence>
<evidence type="ECO:0000313" key="3">
    <source>
        <dbReference type="Proteomes" id="UP000051727"/>
    </source>
</evidence>
<dbReference type="Proteomes" id="UP000051727">
    <property type="component" value="Unassembled WGS sequence"/>
</dbReference>
<gene>
    <name evidence="2" type="ORF">IV36_GL000586</name>
</gene>
<reference evidence="2 3" key="1">
    <citation type="journal article" date="2015" name="Genome Announc.">
        <title>Expanding the biotechnology potential of lactobacilli through comparative genomics of 213 strains and associated genera.</title>
        <authorList>
            <person name="Sun Z."/>
            <person name="Harris H.M."/>
            <person name="McCann A."/>
            <person name="Guo C."/>
            <person name="Argimon S."/>
            <person name="Zhang W."/>
            <person name="Yang X."/>
            <person name="Jeffery I.B."/>
            <person name="Cooney J.C."/>
            <person name="Kagawa T.F."/>
            <person name="Liu W."/>
            <person name="Song Y."/>
            <person name="Salvetti E."/>
            <person name="Wrobel A."/>
            <person name="Rasinkangas P."/>
            <person name="Parkhill J."/>
            <person name="Rea M.C."/>
            <person name="O'Sullivan O."/>
            <person name="Ritari J."/>
            <person name="Douillard F.P."/>
            <person name="Paul Ross R."/>
            <person name="Yang R."/>
            <person name="Briner A.E."/>
            <person name="Felis G.E."/>
            <person name="de Vos W.M."/>
            <person name="Barrangou R."/>
            <person name="Klaenhammer T.R."/>
            <person name="Caufield P.W."/>
            <person name="Cui Y."/>
            <person name="Zhang H."/>
            <person name="O'Toole P.W."/>
        </authorList>
    </citation>
    <scope>NUCLEOTIDE SEQUENCE [LARGE SCALE GENOMIC DNA]</scope>
    <source>
        <strain evidence="2 3">ATCC 27304</strain>
    </source>
</reference>
<feature type="transmembrane region" description="Helical" evidence="1">
    <location>
        <begin position="6"/>
        <end position="27"/>
    </location>
</feature>
<dbReference type="AlphaFoldDB" id="A0A0R2FHH0"/>
<feature type="transmembrane region" description="Helical" evidence="1">
    <location>
        <begin position="140"/>
        <end position="161"/>
    </location>
</feature>
<keyword evidence="1" id="KW-0472">Membrane</keyword>
<dbReference type="RefSeq" id="WP_056991595.1">
    <property type="nucleotide sequence ID" value="NZ_JATAAJ010000010.1"/>
</dbReference>
<comment type="caution">
    <text evidence="2">The sequence shown here is derived from an EMBL/GenBank/DDBJ whole genome shotgun (WGS) entry which is preliminary data.</text>
</comment>
<organism evidence="2 3">
    <name type="scientific">Liquorilactobacillus mali</name>
    <dbReference type="NCBI Taxonomy" id="1618"/>
    <lineage>
        <taxon>Bacteria</taxon>
        <taxon>Bacillati</taxon>
        <taxon>Bacillota</taxon>
        <taxon>Bacilli</taxon>
        <taxon>Lactobacillales</taxon>
        <taxon>Lactobacillaceae</taxon>
        <taxon>Liquorilactobacillus</taxon>
    </lineage>
</organism>
<feature type="transmembrane region" description="Helical" evidence="1">
    <location>
        <begin position="109"/>
        <end position="128"/>
    </location>
</feature>
<keyword evidence="1" id="KW-0812">Transmembrane</keyword>
<sequence>MADILKIIFEIVHNTPLWVWFVLLILIKRGSALLVESQVSLKRSFIMPAIFIVWGLDTIVNRFGNPNVLLNFYVVSLIPGFFLSYFLYKNQKFYIRNTVLVREGSIIPLVVMLLNFLVKYTLNVVLAIRPTLYTDFHFNIFYGYISGFTIGLFFGGIYKIIQVKKQLFVRKK</sequence>
<name>A0A0R2FHH0_9LACO</name>
<dbReference type="OrthoDB" id="2243560at2"/>
<dbReference type="PATRIC" id="fig|1618.3.peg.588"/>
<dbReference type="Pfam" id="PF20327">
    <property type="entry name" value="DUF6622"/>
    <property type="match status" value="1"/>
</dbReference>
<feature type="transmembrane region" description="Helical" evidence="1">
    <location>
        <begin position="39"/>
        <end position="56"/>
    </location>
</feature>
<proteinExistence type="predicted"/>
<evidence type="ECO:0008006" key="4">
    <source>
        <dbReference type="Google" id="ProtNLM"/>
    </source>
</evidence>
<feature type="transmembrane region" description="Helical" evidence="1">
    <location>
        <begin position="68"/>
        <end position="88"/>
    </location>
</feature>
<keyword evidence="1" id="KW-1133">Transmembrane helix</keyword>
<accession>A0A0R2FHH0</accession>
<dbReference type="InterPro" id="IPR046730">
    <property type="entry name" value="DUF6622"/>
</dbReference>